<sequence>MAHKSKILVIGGTGYLGKFIVEESAKAGHPTFALVRENTASNPEKSKLIESFKSFGVTLLHGDIYHHEILLKAIKKVDVVISAVGRQQQVADQRFIPSEFSIDADRLHAVEPAAELFRVKASIRRAIEAEGIPYTYLVSNGFAGYFLNNFGNADATVPPRDKVVLNGDGNSKTIFVKEEDIATYTIKAVDDLRTLNKILYLRPPANILSFNEIVSLWEKKIGKTIEKIYVPEDQLLKKIKESPFPLNLDLAVSYSAFVKGDSTNFEIEASFGVEASELYPEVKYTTVDKFLDQFV</sequence>
<dbReference type="PANTHER" id="PTHR43349:SF40">
    <property type="entry name" value="PHENYLCOUMARAN BENZYLIC ETHER REDUCTASE-LIKE PROTEIN FI1"/>
    <property type="match status" value="1"/>
</dbReference>
<evidence type="ECO:0000256" key="2">
    <source>
        <dbReference type="ARBA" id="ARBA00023002"/>
    </source>
</evidence>
<name>A0A2N9EC12_FAGSY</name>
<dbReference type="Gene3D" id="3.40.50.720">
    <property type="entry name" value="NAD(P)-binding Rossmann-like Domain"/>
    <property type="match status" value="1"/>
</dbReference>
<dbReference type="SUPFAM" id="SSF51735">
    <property type="entry name" value="NAD(P)-binding Rossmann-fold domains"/>
    <property type="match status" value="1"/>
</dbReference>
<keyword evidence="1" id="KW-0521">NADP</keyword>
<dbReference type="GO" id="GO:0009807">
    <property type="term" value="P:lignan biosynthetic process"/>
    <property type="evidence" value="ECO:0007669"/>
    <property type="project" value="UniProtKB-ARBA"/>
</dbReference>
<feature type="domain" description="NmrA-like" evidence="3">
    <location>
        <begin position="4"/>
        <end position="291"/>
    </location>
</feature>
<proteinExistence type="predicted"/>
<evidence type="ECO:0000256" key="1">
    <source>
        <dbReference type="ARBA" id="ARBA00022857"/>
    </source>
</evidence>
<evidence type="ECO:0000313" key="4">
    <source>
        <dbReference type="EMBL" id="SPC76557.1"/>
    </source>
</evidence>
<evidence type="ECO:0000259" key="3">
    <source>
        <dbReference type="Pfam" id="PF05368"/>
    </source>
</evidence>
<accession>A0A2N9EC12</accession>
<keyword evidence="2" id="KW-0560">Oxidoreductase</keyword>
<dbReference type="InterPro" id="IPR050608">
    <property type="entry name" value="NmrA-type/Isoflavone_red_sf"/>
</dbReference>
<dbReference type="PANTHER" id="PTHR43349">
    <property type="entry name" value="PINORESINOL REDUCTASE-RELATED"/>
    <property type="match status" value="1"/>
</dbReference>
<dbReference type="AlphaFoldDB" id="A0A2N9EC12"/>
<dbReference type="InterPro" id="IPR008030">
    <property type="entry name" value="NmrA-like"/>
</dbReference>
<dbReference type="CDD" id="cd05259">
    <property type="entry name" value="PCBER_SDR_a"/>
    <property type="match status" value="1"/>
</dbReference>
<dbReference type="EMBL" id="OIVN01000224">
    <property type="protein sequence ID" value="SPC76557.1"/>
    <property type="molecule type" value="Genomic_DNA"/>
</dbReference>
<dbReference type="GO" id="GO:0016491">
    <property type="term" value="F:oxidoreductase activity"/>
    <property type="evidence" value="ECO:0007669"/>
    <property type="project" value="UniProtKB-KW"/>
</dbReference>
<gene>
    <name evidence="4" type="ORF">FSB_LOCUS4439</name>
</gene>
<reference evidence="4" key="1">
    <citation type="submission" date="2018-02" db="EMBL/GenBank/DDBJ databases">
        <authorList>
            <person name="Cohen D.B."/>
            <person name="Kent A.D."/>
        </authorList>
    </citation>
    <scope>NUCLEOTIDE SEQUENCE</scope>
</reference>
<dbReference type="InterPro" id="IPR045312">
    <property type="entry name" value="PCBER-like"/>
</dbReference>
<dbReference type="InterPro" id="IPR036291">
    <property type="entry name" value="NAD(P)-bd_dom_sf"/>
</dbReference>
<dbReference type="Gene3D" id="3.90.25.10">
    <property type="entry name" value="UDP-galactose 4-epimerase, domain 1"/>
    <property type="match status" value="1"/>
</dbReference>
<protein>
    <recommendedName>
        <fullName evidence="3">NmrA-like domain-containing protein</fullName>
    </recommendedName>
</protein>
<organism evidence="4">
    <name type="scientific">Fagus sylvatica</name>
    <name type="common">Beechnut</name>
    <dbReference type="NCBI Taxonomy" id="28930"/>
    <lineage>
        <taxon>Eukaryota</taxon>
        <taxon>Viridiplantae</taxon>
        <taxon>Streptophyta</taxon>
        <taxon>Embryophyta</taxon>
        <taxon>Tracheophyta</taxon>
        <taxon>Spermatophyta</taxon>
        <taxon>Magnoliopsida</taxon>
        <taxon>eudicotyledons</taxon>
        <taxon>Gunneridae</taxon>
        <taxon>Pentapetalae</taxon>
        <taxon>rosids</taxon>
        <taxon>fabids</taxon>
        <taxon>Fagales</taxon>
        <taxon>Fagaceae</taxon>
        <taxon>Fagus</taxon>
    </lineage>
</organism>
<dbReference type="Pfam" id="PF05368">
    <property type="entry name" value="NmrA"/>
    <property type="match status" value="1"/>
</dbReference>